<keyword evidence="3" id="KW-0732">Signal</keyword>
<organism evidence="4">
    <name type="scientific">Brassica oleracea</name>
    <name type="common">Wild cabbage</name>
    <dbReference type="NCBI Taxonomy" id="3712"/>
    <lineage>
        <taxon>Eukaryota</taxon>
        <taxon>Viridiplantae</taxon>
        <taxon>Streptophyta</taxon>
        <taxon>Embryophyta</taxon>
        <taxon>Tracheophyta</taxon>
        <taxon>Spermatophyta</taxon>
        <taxon>Magnoliopsida</taxon>
        <taxon>eudicotyledons</taxon>
        <taxon>Gunneridae</taxon>
        <taxon>Pentapetalae</taxon>
        <taxon>rosids</taxon>
        <taxon>malvids</taxon>
        <taxon>Brassicales</taxon>
        <taxon>Brassicaceae</taxon>
        <taxon>Brassiceae</taxon>
        <taxon>Brassica</taxon>
    </lineage>
</organism>
<name>A0A3P6A947_BRAOL</name>
<dbReference type="Pfam" id="PF00537">
    <property type="entry name" value="Toxin_3"/>
    <property type="match status" value="1"/>
</dbReference>
<gene>
    <name evidence="4" type="ORF">BOLC3T15251H</name>
</gene>
<dbReference type="EMBL" id="LR031872">
    <property type="protein sequence ID" value="VDC90256.1"/>
    <property type="molecule type" value="Genomic_DNA"/>
</dbReference>
<evidence type="ECO:0000313" key="4">
    <source>
        <dbReference type="EMBL" id="VDC90256.1"/>
    </source>
</evidence>
<comment type="subcellular location">
    <subcellularLocation>
        <location evidence="1">Secreted</location>
    </subcellularLocation>
</comment>
<protein>
    <recommendedName>
        <fullName evidence="5">Knottin scorpion toxin-like domain-containing protein</fullName>
    </recommendedName>
</protein>
<dbReference type="SUPFAM" id="SSF57095">
    <property type="entry name" value="Scorpion toxin-like"/>
    <property type="match status" value="1"/>
</dbReference>
<keyword evidence="2" id="KW-0964">Secreted</keyword>
<dbReference type="GO" id="GO:0019871">
    <property type="term" value="F:sodium channel inhibitor activity"/>
    <property type="evidence" value="ECO:0007669"/>
    <property type="project" value="InterPro"/>
</dbReference>
<evidence type="ECO:0000256" key="3">
    <source>
        <dbReference type="SAM" id="SignalP"/>
    </source>
</evidence>
<evidence type="ECO:0000256" key="1">
    <source>
        <dbReference type="ARBA" id="ARBA00004613"/>
    </source>
</evidence>
<accession>A0A3P6A947</accession>
<evidence type="ECO:0000256" key="2">
    <source>
        <dbReference type="ARBA" id="ARBA00022525"/>
    </source>
</evidence>
<feature type="chain" id="PRO_5017978698" description="Knottin scorpion toxin-like domain-containing protein" evidence="3">
    <location>
        <begin position="29"/>
        <end position="151"/>
    </location>
</feature>
<dbReference type="AlphaFoldDB" id="A0A3P6A947"/>
<dbReference type="GO" id="GO:0005576">
    <property type="term" value="C:extracellular region"/>
    <property type="evidence" value="ECO:0007669"/>
    <property type="project" value="UniProtKB-SubCell"/>
</dbReference>
<proteinExistence type="predicted"/>
<reference evidence="4" key="1">
    <citation type="submission" date="2018-11" db="EMBL/GenBank/DDBJ databases">
        <authorList>
            <consortium name="Genoscope - CEA"/>
            <person name="William W."/>
        </authorList>
    </citation>
    <scope>NUCLEOTIDE SEQUENCE</scope>
</reference>
<feature type="signal peptide" evidence="3">
    <location>
        <begin position="1"/>
        <end position="28"/>
    </location>
</feature>
<dbReference type="Gene3D" id="3.30.30.10">
    <property type="entry name" value="Knottin, scorpion toxin-like"/>
    <property type="match status" value="2"/>
</dbReference>
<sequence>MTTKSVSSLAIFFILCLVIFAEVHETEAQDRKCLKEYGGDVGFSFCAPRIYPLFCYRRCRQNKGGAKGGKCRSEAGTEAAAEIEVGEPGCAIDSRGDVDRLCVKQPPLCDCYCRLIKRAVGGGRCVGHITENLGCVCYMCNTTNASDSYKL</sequence>
<evidence type="ECO:0008006" key="5">
    <source>
        <dbReference type="Google" id="ProtNLM"/>
    </source>
</evidence>
<dbReference type="InterPro" id="IPR036574">
    <property type="entry name" value="Scorpion_toxin-like_sf"/>
</dbReference>
<dbReference type="InterPro" id="IPR002061">
    <property type="entry name" value="Scorpion_toxinL/defensin"/>
</dbReference>